<dbReference type="EMBL" id="KZ819197">
    <property type="protein sequence ID" value="PWY98807.1"/>
    <property type="molecule type" value="Genomic_DNA"/>
</dbReference>
<reference evidence="1 2" key="1">
    <citation type="journal article" date="2018" name="Mol. Biol. Evol.">
        <title>Broad Genomic Sampling Reveals a Smut Pathogenic Ancestry of the Fungal Clade Ustilaginomycotina.</title>
        <authorList>
            <person name="Kijpornyongpan T."/>
            <person name="Mondo S.J."/>
            <person name="Barry K."/>
            <person name="Sandor L."/>
            <person name="Lee J."/>
            <person name="Lipzen A."/>
            <person name="Pangilinan J."/>
            <person name="LaButti K."/>
            <person name="Hainaut M."/>
            <person name="Henrissat B."/>
            <person name="Grigoriev I.V."/>
            <person name="Spatafora J.W."/>
            <person name="Aime M.C."/>
        </authorList>
    </citation>
    <scope>NUCLEOTIDE SEQUENCE [LARGE SCALE GENOMIC DNA]</scope>
    <source>
        <strain evidence="1 2">MCA 3645</strain>
    </source>
</reference>
<accession>A0A317XLR2</accession>
<organism evidence="1 2">
    <name type="scientific">Testicularia cyperi</name>
    <dbReference type="NCBI Taxonomy" id="1882483"/>
    <lineage>
        <taxon>Eukaryota</taxon>
        <taxon>Fungi</taxon>
        <taxon>Dikarya</taxon>
        <taxon>Basidiomycota</taxon>
        <taxon>Ustilaginomycotina</taxon>
        <taxon>Ustilaginomycetes</taxon>
        <taxon>Ustilaginales</taxon>
        <taxon>Anthracoideaceae</taxon>
        <taxon>Testicularia</taxon>
    </lineage>
</organism>
<dbReference type="InParanoid" id="A0A317XLR2"/>
<proteinExistence type="predicted"/>
<evidence type="ECO:0000313" key="2">
    <source>
        <dbReference type="Proteomes" id="UP000246740"/>
    </source>
</evidence>
<sequence>MASVLPRAAPTCFLCSPRLVRQLHLWTRRFAVPLPSVSSPSTAQGYNPRRFPLVAGHGCRPFLPRPSLGCWPPASFISSAWSCGRFAPRLPLILQLSFNYTRLPPLLHLAHAHATAELDGPFHTSSLQPPTHASLTLCSASYPF</sequence>
<keyword evidence="2" id="KW-1185">Reference proteome</keyword>
<gene>
    <name evidence="1" type="ORF">BCV70DRAFT_28039</name>
</gene>
<name>A0A317XLR2_9BASI</name>
<evidence type="ECO:0000313" key="1">
    <source>
        <dbReference type="EMBL" id="PWY98807.1"/>
    </source>
</evidence>
<dbReference type="AlphaFoldDB" id="A0A317XLR2"/>
<dbReference type="Proteomes" id="UP000246740">
    <property type="component" value="Unassembled WGS sequence"/>
</dbReference>
<protein>
    <submittedName>
        <fullName evidence="1">Uncharacterized protein</fullName>
    </submittedName>
</protein>